<keyword evidence="4" id="KW-1185">Reference proteome</keyword>
<dbReference type="Bgee" id="ENSNBRG00000005977">
    <property type="expression patterns" value="Expressed in brain and 7 other cell types or tissues"/>
</dbReference>
<feature type="compositionally biased region" description="Basic residues" evidence="1">
    <location>
        <begin position="64"/>
        <end position="74"/>
    </location>
</feature>
<reference evidence="3" key="2">
    <citation type="submission" date="2025-09" db="UniProtKB">
        <authorList>
            <consortium name="Ensembl"/>
        </authorList>
    </citation>
    <scope>IDENTIFICATION</scope>
</reference>
<keyword evidence="2" id="KW-0812">Transmembrane</keyword>
<protein>
    <submittedName>
        <fullName evidence="3">Oxysterol binding protein like 8</fullName>
    </submittedName>
</protein>
<dbReference type="GeneTree" id="ENSGT00940000156622"/>
<evidence type="ECO:0000256" key="2">
    <source>
        <dbReference type="SAM" id="Phobius"/>
    </source>
</evidence>
<evidence type="ECO:0000256" key="1">
    <source>
        <dbReference type="SAM" id="MobiDB-lite"/>
    </source>
</evidence>
<feature type="compositionally biased region" description="Basic and acidic residues" evidence="1">
    <location>
        <begin position="1"/>
        <end position="11"/>
    </location>
</feature>
<dbReference type="AlphaFoldDB" id="A0A3Q4MEQ7"/>
<feature type="compositionally biased region" description="Basic and acidic residues" evidence="1">
    <location>
        <begin position="52"/>
        <end position="63"/>
    </location>
</feature>
<proteinExistence type="predicted"/>
<sequence length="129" mass="14544">SGHFLEPHDGAEAEPTDSLHRPTRGAGRVTVPKRKHKSDKPKSPESGCSSPEPDHQDSSGSERHKSKHNNRLRKKGADLSELQSAIESIKQTQEDINSRVEGSSFLQQRDYIIIIFLIFLQVLINYIFK</sequence>
<dbReference type="Proteomes" id="UP000261580">
    <property type="component" value="Unassembled WGS sequence"/>
</dbReference>
<keyword evidence="2" id="KW-1133">Transmembrane helix</keyword>
<name>A0A3Q4MEQ7_NEOBR</name>
<feature type="region of interest" description="Disordered" evidence="1">
    <location>
        <begin position="1"/>
        <end position="97"/>
    </location>
</feature>
<feature type="transmembrane region" description="Helical" evidence="2">
    <location>
        <begin position="111"/>
        <end position="128"/>
    </location>
</feature>
<feature type="compositionally biased region" description="Polar residues" evidence="1">
    <location>
        <begin position="81"/>
        <end position="91"/>
    </location>
</feature>
<accession>A0A3Q4MEQ7</accession>
<evidence type="ECO:0000313" key="3">
    <source>
        <dbReference type="Ensembl" id="ENSNBRP00000008154.1"/>
    </source>
</evidence>
<organism evidence="3 4">
    <name type="scientific">Neolamprologus brichardi</name>
    <name type="common">Fairy cichlid</name>
    <name type="synonym">Lamprologus brichardi</name>
    <dbReference type="NCBI Taxonomy" id="32507"/>
    <lineage>
        <taxon>Eukaryota</taxon>
        <taxon>Metazoa</taxon>
        <taxon>Chordata</taxon>
        <taxon>Craniata</taxon>
        <taxon>Vertebrata</taxon>
        <taxon>Euteleostomi</taxon>
        <taxon>Actinopterygii</taxon>
        <taxon>Neopterygii</taxon>
        <taxon>Teleostei</taxon>
        <taxon>Neoteleostei</taxon>
        <taxon>Acanthomorphata</taxon>
        <taxon>Ovalentaria</taxon>
        <taxon>Cichlomorphae</taxon>
        <taxon>Cichliformes</taxon>
        <taxon>Cichlidae</taxon>
        <taxon>African cichlids</taxon>
        <taxon>Pseudocrenilabrinae</taxon>
        <taxon>Lamprologini</taxon>
        <taxon>Neolamprologus</taxon>
    </lineage>
</organism>
<keyword evidence="2" id="KW-0472">Membrane</keyword>
<evidence type="ECO:0000313" key="4">
    <source>
        <dbReference type="Proteomes" id="UP000261580"/>
    </source>
</evidence>
<reference evidence="3" key="1">
    <citation type="submission" date="2025-08" db="UniProtKB">
        <authorList>
            <consortium name="Ensembl"/>
        </authorList>
    </citation>
    <scope>IDENTIFICATION</scope>
</reference>
<dbReference type="Ensembl" id="ENSNBRT00000008382.1">
    <property type="protein sequence ID" value="ENSNBRP00000008154.1"/>
    <property type="gene ID" value="ENSNBRG00000005977.1"/>
</dbReference>